<feature type="region of interest" description="Disordered" evidence="5">
    <location>
        <begin position="756"/>
        <end position="808"/>
    </location>
</feature>
<reference evidence="8 9" key="1">
    <citation type="submission" date="2014-11" db="EMBL/GenBank/DDBJ databases">
        <authorList>
            <person name="Zhu J."/>
            <person name="Qi W."/>
            <person name="Song R."/>
        </authorList>
    </citation>
    <scope>NUCLEOTIDE SEQUENCE [LARGE SCALE GENOMIC DNA]</scope>
</reference>
<dbReference type="InterPro" id="IPR001650">
    <property type="entry name" value="Helicase_C-like"/>
</dbReference>
<evidence type="ECO:0000256" key="5">
    <source>
        <dbReference type="SAM" id="MobiDB-lite"/>
    </source>
</evidence>
<dbReference type="Pfam" id="PF00270">
    <property type="entry name" value="DEAD"/>
    <property type="match status" value="1"/>
</dbReference>
<dbReference type="GO" id="GO:0004386">
    <property type="term" value="F:helicase activity"/>
    <property type="evidence" value="ECO:0007669"/>
    <property type="project" value="UniProtKB-KW"/>
</dbReference>
<dbReference type="Gene3D" id="3.40.50.300">
    <property type="entry name" value="P-loop containing nucleotide triphosphate hydrolases"/>
    <property type="match status" value="2"/>
</dbReference>
<dbReference type="Pfam" id="PF00271">
    <property type="entry name" value="Helicase_C"/>
    <property type="match status" value="1"/>
</dbReference>
<dbReference type="PANTHER" id="PTHR18934:SF99">
    <property type="entry name" value="ATP-DEPENDENT RNA HELICASE DHX37-RELATED"/>
    <property type="match status" value="1"/>
</dbReference>
<dbReference type="VEuPathDB" id="CryptoDB:Vbra_9470"/>
<dbReference type="PANTHER" id="PTHR18934">
    <property type="entry name" value="ATP-DEPENDENT RNA HELICASE"/>
    <property type="match status" value="1"/>
</dbReference>
<keyword evidence="1" id="KW-0547">Nucleotide-binding</keyword>
<evidence type="ECO:0000259" key="6">
    <source>
        <dbReference type="PROSITE" id="PS51192"/>
    </source>
</evidence>
<dbReference type="SUPFAM" id="SSF52540">
    <property type="entry name" value="P-loop containing nucleoside triphosphate hydrolases"/>
    <property type="match status" value="1"/>
</dbReference>
<organism evidence="8 9">
    <name type="scientific">Vitrella brassicaformis (strain CCMP3155)</name>
    <dbReference type="NCBI Taxonomy" id="1169540"/>
    <lineage>
        <taxon>Eukaryota</taxon>
        <taxon>Sar</taxon>
        <taxon>Alveolata</taxon>
        <taxon>Colpodellida</taxon>
        <taxon>Vitrellaceae</taxon>
        <taxon>Vitrella</taxon>
    </lineage>
</organism>
<dbReference type="GO" id="GO:0005524">
    <property type="term" value="F:ATP binding"/>
    <property type="evidence" value="ECO:0007669"/>
    <property type="project" value="UniProtKB-KW"/>
</dbReference>
<evidence type="ECO:0000256" key="1">
    <source>
        <dbReference type="ARBA" id="ARBA00022741"/>
    </source>
</evidence>
<feature type="compositionally biased region" description="Basic and acidic residues" evidence="5">
    <location>
        <begin position="762"/>
        <end position="778"/>
    </location>
</feature>
<dbReference type="OMA" id="EWRQATF"/>
<dbReference type="InterPro" id="IPR027417">
    <property type="entry name" value="P-loop_NTPase"/>
</dbReference>
<dbReference type="InterPro" id="IPR011545">
    <property type="entry name" value="DEAD/DEAH_box_helicase_dom"/>
</dbReference>
<dbReference type="OrthoDB" id="10253254at2759"/>
<evidence type="ECO:0000256" key="3">
    <source>
        <dbReference type="ARBA" id="ARBA00022806"/>
    </source>
</evidence>
<keyword evidence="4" id="KW-0067">ATP-binding</keyword>
<dbReference type="InParanoid" id="A0A0G4FV82"/>
<evidence type="ECO:0000256" key="2">
    <source>
        <dbReference type="ARBA" id="ARBA00022801"/>
    </source>
</evidence>
<accession>A0A0G4FV82</accession>
<evidence type="ECO:0000313" key="9">
    <source>
        <dbReference type="Proteomes" id="UP000041254"/>
    </source>
</evidence>
<dbReference type="InterPro" id="IPR014001">
    <property type="entry name" value="Helicase_ATP-bd"/>
</dbReference>
<dbReference type="PROSITE" id="PS51192">
    <property type="entry name" value="HELICASE_ATP_BIND_1"/>
    <property type="match status" value="1"/>
</dbReference>
<evidence type="ECO:0008006" key="10">
    <source>
        <dbReference type="Google" id="ProtNLM"/>
    </source>
</evidence>
<evidence type="ECO:0000256" key="4">
    <source>
        <dbReference type="ARBA" id="ARBA00022840"/>
    </source>
</evidence>
<feature type="compositionally biased region" description="Basic and acidic residues" evidence="5">
    <location>
        <begin position="1"/>
        <end position="12"/>
    </location>
</feature>
<sequence length="808" mass="90515">MDEDLSIDHNEQHDDEDADGVAPRRLNHHHTNVKPPDLSAPTPESDAAARREKLRVQREGLPVCSYRDQIVGMLTSSPVVIVVGETGSGKSTQICQYLQDSEDFRTACFGAQHKDSIRIAITQPRRVAAVATAKRVADERGGKIGGEVAYSIRFDDTASPRTRIRFLTDGCLLRECLHDRHILNYQVIILDEAHERSVSTDVLFGIIKGALAVRAGNLRVLVTSATLNTELFSKYFGNAPVLNIPGRCYPVDIHYSPLTKGTPHHHHHHHQRYTQHRPAQCVRVLCAGGTARVEACVNAALRLHMEENDHPCAHILIFVTGMEECERGCTMAYDKLQALMESGREVGDVLIVPLYGALASEDQHLVFEEVPLDCRKIVFATNIAETSLTVDNVGFVIDSGYVKQKSYNAKTGMDLIQTMQVSKVQAEQRTGRAGRTKAGKCFRLYSIDNWKHFQAVTTPEIQRVNLSAVVLQLKCMGINDVLHFDFLEPPSTTALLLAYRLLYLLKAIDAEGAVTTEGQFMVEVPLEPTYARCVLASTWLDVTDEMLTLVAILSSENVWVRPSKQNEAAVNKASRAHKQFHHATGDHLSLLTVFSEWLDNRTDRRPDWCKSHFISHRSLRMAMDIRRQLREQLDKIHIPRKPADDADSRLVEVRRVPTSERVRRALCAGLFMHTARRSETVDAWVSVGESTLARPERDSALEDMDPPPQWLIYSELSGQSAGAAILRCVSVIDREWVDELLKRMDHVDLKKLANYHPADSTADGRGRGRKRVLEKDPAAPEAAVSTEEQGQRVMSAKERYLARKKQGS</sequence>
<dbReference type="GO" id="GO:0003723">
    <property type="term" value="F:RNA binding"/>
    <property type="evidence" value="ECO:0007669"/>
    <property type="project" value="TreeGrafter"/>
</dbReference>
<keyword evidence="3" id="KW-0347">Helicase</keyword>
<dbReference type="PhylomeDB" id="A0A0G4FV82"/>
<dbReference type="SMART" id="SM00847">
    <property type="entry name" value="HA2"/>
    <property type="match status" value="1"/>
</dbReference>
<dbReference type="STRING" id="1169540.A0A0G4FV82"/>
<proteinExistence type="predicted"/>
<dbReference type="Gene3D" id="1.20.120.1080">
    <property type="match status" value="1"/>
</dbReference>
<feature type="domain" description="Helicase C-terminal" evidence="7">
    <location>
        <begin position="296"/>
        <end position="477"/>
    </location>
</feature>
<protein>
    <recommendedName>
        <fullName evidence="10">RNA helicase</fullName>
    </recommendedName>
</protein>
<keyword evidence="2" id="KW-0378">Hydrolase</keyword>
<dbReference type="GO" id="GO:0016787">
    <property type="term" value="F:hydrolase activity"/>
    <property type="evidence" value="ECO:0007669"/>
    <property type="project" value="UniProtKB-KW"/>
</dbReference>
<gene>
    <name evidence="8" type="ORF">Vbra_9470</name>
</gene>
<keyword evidence="9" id="KW-1185">Reference proteome</keyword>
<dbReference type="Pfam" id="PF21010">
    <property type="entry name" value="HA2_C"/>
    <property type="match status" value="1"/>
</dbReference>
<dbReference type="EMBL" id="CDMY01000509">
    <property type="protein sequence ID" value="CEM18821.1"/>
    <property type="molecule type" value="Genomic_DNA"/>
</dbReference>
<evidence type="ECO:0000259" key="7">
    <source>
        <dbReference type="PROSITE" id="PS51194"/>
    </source>
</evidence>
<evidence type="ECO:0000313" key="8">
    <source>
        <dbReference type="EMBL" id="CEM18821.1"/>
    </source>
</evidence>
<dbReference type="CDD" id="cd18791">
    <property type="entry name" value="SF2_C_RHA"/>
    <property type="match status" value="1"/>
</dbReference>
<dbReference type="InterPro" id="IPR007502">
    <property type="entry name" value="Helicase-assoc_dom"/>
</dbReference>
<dbReference type="SMART" id="SM00490">
    <property type="entry name" value="HELICc"/>
    <property type="match status" value="1"/>
</dbReference>
<dbReference type="Proteomes" id="UP000041254">
    <property type="component" value="Unassembled WGS sequence"/>
</dbReference>
<feature type="region of interest" description="Disordered" evidence="5">
    <location>
        <begin position="1"/>
        <end position="51"/>
    </location>
</feature>
<name>A0A0G4FV82_VITBC</name>
<dbReference type="PROSITE" id="PS51194">
    <property type="entry name" value="HELICASE_CTER"/>
    <property type="match status" value="1"/>
</dbReference>
<feature type="domain" description="Helicase ATP-binding" evidence="6">
    <location>
        <begin position="71"/>
        <end position="245"/>
    </location>
</feature>
<dbReference type="CDD" id="cd17917">
    <property type="entry name" value="DEXHc_RHA-like"/>
    <property type="match status" value="1"/>
</dbReference>
<dbReference type="AlphaFoldDB" id="A0A0G4FV82"/>
<dbReference type="SMART" id="SM00487">
    <property type="entry name" value="DEXDc"/>
    <property type="match status" value="1"/>
</dbReference>